<keyword evidence="1" id="KW-0813">Transport</keyword>
<name>A0A1W5ZZ92_9BACI</name>
<dbReference type="CDD" id="cd03214">
    <property type="entry name" value="ABC_Iron-Siderophores_B12_Hemin"/>
    <property type="match status" value="1"/>
</dbReference>
<dbReference type="InterPro" id="IPR027417">
    <property type="entry name" value="P-loop_NTPase"/>
</dbReference>
<evidence type="ECO:0000259" key="5">
    <source>
        <dbReference type="PROSITE" id="PS50893"/>
    </source>
</evidence>
<dbReference type="Pfam" id="PF00005">
    <property type="entry name" value="ABC_tran"/>
    <property type="match status" value="1"/>
</dbReference>
<dbReference type="SUPFAM" id="SSF52540">
    <property type="entry name" value="P-loop containing nucleoside triphosphate hydrolases"/>
    <property type="match status" value="1"/>
</dbReference>
<dbReference type="OrthoDB" id="9787851at2"/>
<dbReference type="InterPro" id="IPR003439">
    <property type="entry name" value="ABC_transporter-like_ATP-bd"/>
</dbReference>
<keyword evidence="2" id="KW-0547">Nucleotide-binding</keyword>
<dbReference type="Pfam" id="PF01955">
    <property type="entry name" value="CbiZ"/>
    <property type="match status" value="1"/>
</dbReference>
<dbReference type="SMART" id="SM00382">
    <property type="entry name" value="AAA"/>
    <property type="match status" value="1"/>
</dbReference>
<dbReference type="FunFam" id="3.40.50.300:FF:000134">
    <property type="entry name" value="Iron-enterobactin ABC transporter ATP-binding protein"/>
    <property type="match status" value="1"/>
</dbReference>
<keyword evidence="4" id="KW-1278">Translocase</keyword>
<dbReference type="PROSITE" id="PS00211">
    <property type="entry name" value="ABC_TRANSPORTER_1"/>
    <property type="match status" value="1"/>
</dbReference>
<keyword evidence="3 6" id="KW-0067">ATP-binding</keyword>
<gene>
    <name evidence="6" type="ORF">HM131_17720</name>
</gene>
<evidence type="ECO:0000313" key="6">
    <source>
        <dbReference type="EMBL" id="ARI78561.1"/>
    </source>
</evidence>
<dbReference type="GO" id="GO:0016887">
    <property type="term" value="F:ATP hydrolysis activity"/>
    <property type="evidence" value="ECO:0007669"/>
    <property type="project" value="InterPro"/>
</dbReference>
<sequence length="488" mass="54809">MIEVNQLYAGYETDVLKDVSFTVQKGEMFGILGPNGSGKTTLLKALNQTLSNIKGEIRIEGRPAVDLTPKQRAKEMAVLPQHHTLSFSFPVEQTVLMGRYPYQKGIIKQWTDEDYKIVDEVMEQTGVKRFRHKSLLSLSGGERQRVFLAQALAQQPQILLLDEPTNHLDFSYQKTILDGLKERSIQEGLTVIAIFHDLNLASLYCDRLLLLEEGRVRALHTPEKVLEETQLSEVYQSSINVHAHPYFSKPLTNVVPSFTERLEKASVDPSYLDICSDRIHYKSPRPLKCYSSAVLHPGFGWYRDFINLHVDHSFNCEDPVMYVKNYADEQGFQTCETVGMMTAAMVEDVCFKVKEDDGFRVLVVVTAGTSNAVDVIHANQHFQHAVPGTINTWIFVDGELSEQAYVQSVITVTEAKVKAMMELNIRDAISGTLATGTSTDSILIASTQEGERLEYGGPISPLGRKLGKAVFETTKLAIERYLIRRGEN</sequence>
<evidence type="ECO:0000313" key="7">
    <source>
        <dbReference type="Proteomes" id="UP000192527"/>
    </source>
</evidence>
<dbReference type="GO" id="GO:0005524">
    <property type="term" value="F:ATP binding"/>
    <property type="evidence" value="ECO:0007669"/>
    <property type="project" value="UniProtKB-KW"/>
</dbReference>
<dbReference type="Proteomes" id="UP000192527">
    <property type="component" value="Chromosome"/>
</dbReference>
<dbReference type="PROSITE" id="PS50893">
    <property type="entry name" value="ABC_TRANSPORTER_2"/>
    <property type="match status" value="1"/>
</dbReference>
<dbReference type="Gene3D" id="3.40.50.300">
    <property type="entry name" value="P-loop containing nucleotide triphosphate hydrolases"/>
    <property type="match status" value="1"/>
</dbReference>
<reference evidence="6 7" key="1">
    <citation type="submission" date="2017-04" db="EMBL/GenBank/DDBJ databases">
        <title>The whole genome sequencing and assembly of Halobacillus mangrovi strain.</title>
        <authorList>
            <person name="Lee S.-J."/>
            <person name="Park M.-K."/>
            <person name="Kim J.-Y."/>
            <person name="Lee Y.-J."/>
            <person name="Yi H."/>
            <person name="Bahn Y.-S."/>
            <person name="Kim J.F."/>
            <person name="Lee D.-W."/>
        </authorList>
    </citation>
    <scope>NUCLEOTIDE SEQUENCE [LARGE SCALE GENOMIC DNA]</scope>
    <source>
        <strain evidence="6 7">KTB 131</strain>
    </source>
</reference>
<keyword evidence="7" id="KW-1185">Reference proteome</keyword>
<dbReference type="STRING" id="402384.HM131_17720"/>
<protein>
    <submittedName>
        <fullName evidence="6">ABC transporter ATP-binding protein</fullName>
    </submittedName>
</protein>
<evidence type="ECO:0000256" key="2">
    <source>
        <dbReference type="ARBA" id="ARBA00022741"/>
    </source>
</evidence>
<dbReference type="AlphaFoldDB" id="A0A1W5ZZ92"/>
<dbReference type="InterPro" id="IPR003593">
    <property type="entry name" value="AAA+_ATPase"/>
</dbReference>
<dbReference type="KEGG" id="hmn:HM131_17720"/>
<evidence type="ECO:0000256" key="4">
    <source>
        <dbReference type="ARBA" id="ARBA00022967"/>
    </source>
</evidence>
<dbReference type="EMBL" id="CP020772">
    <property type="protein sequence ID" value="ARI78561.1"/>
    <property type="molecule type" value="Genomic_DNA"/>
</dbReference>
<accession>A0A1W5ZZ92</accession>
<dbReference type="PANTHER" id="PTHR42794:SF1">
    <property type="entry name" value="HEMIN IMPORT ATP-BINDING PROTEIN HMUV"/>
    <property type="match status" value="1"/>
</dbReference>
<organism evidence="6 7">
    <name type="scientific">Halobacillus mangrovi</name>
    <dbReference type="NCBI Taxonomy" id="402384"/>
    <lineage>
        <taxon>Bacteria</taxon>
        <taxon>Bacillati</taxon>
        <taxon>Bacillota</taxon>
        <taxon>Bacilli</taxon>
        <taxon>Bacillales</taxon>
        <taxon>Bacillaceae</taxon>
        <taxon>Halobacillus</taxon>
    </lineage>
</organism>
<dbReference type="InterPro" id="IPR017871">
    <property type="entry name" value="ABC_transporter-like_CS"/>
</dbReference>
<proteinExistence type="predicted"/>
<evidence type="ECO:0000256" key="1">
    <source>
        <dbReference type="ARBA" id="ARBA00022448"/>
    </source>
</evidence>
<dbReference type="InterPro" id="IPR002808">
    <property type="entry name" value="AdoCbi_amidolase"/>
</dbReference>
<feature type="domain" description="ABC transporter" evidence="5">
    <location>
        <begin position="1"/>
        <end position="238"/>
    </location>
</feature>
<evidence type="ECO:0000256" key="3">
    <source>
        <dbReference type="ARBA" id="ARBA00022840"/>
    </source>
</evidence>
<dbReference type="PANTHER" id="PTHR42794">
    <property type="entry name" value="HEMIN IMPORT ATP-BINDING PROTEIN HMUV"/>
    <property type="match status" value="1"/>
</dbReference>
<dbReference type="RefSeq" id="WP_085031020.1">
    <property type="nucleotide sequence ID" value="NZ_CP020772.1"/>
</dbReference>